<evidence type="ECO:0000313" key="2">
    <source>
        <dbReference type="Proteomes" id="UP000789702"/>
    </source>
</evidence>
<protein>
    <submittedName>
        <fullName evidence="1">6345_t:CDS:1</fullName>
    </submittedName>
</protein>
<proteinExistence type="predicted"/>
<comment type="caution">
    <text evidence="1">The sequence shown here is derived from an EMBL/GenBank/DDBJ whole genome shotgun (WGS) entry which is preliminary data.</text>
</comment>
<gene>
    <name evidence="1" type="ORF">DHETER_LOCUS6770</name>
</gene>
<evidence type="ECO:0000313" key="1">
    <source>
        <dbReference type="EMBL" id="CAG8588658.1"/>
    </source>
</evidence>
<dbReference type="Proteomes" id="UP000789702">
    <property type="component" value="Unassembled WGS sequence"/>
</dbReference>
<sequence>TKLLTHNDLRRFLKNLKFTTTYSKSENTITDISSQSADKITFNKDGVQTSVKKYYEESDLPLVYPNLPCIVVKKGNRIKFFPLEVCVLSRGQKHKTDDLNQLQQEDMIKKTVIGPKERFDKIDKGIQKEYRHGSDKRLKSISFDVENSGFLKIKAKRLNSPEIIINNKQITTEKGEWDAPKFNESANLYNWSVVCFDLELKSSSIESAIRLLKEVLISKGLL</sequence>
<accession>A0ACA9MGE8</accession>
<keyword evidence="2" id="KW-1185">Reference proteome</keyword>
<reference evidence="1" key="1">
    <citation type="submission" date="2021-06" db="EMBL/GenBank/DDBJ databases">
        <authorList>
            <person name="Kallberg Y."/>
            <person name="Tangrot J."/>
            <person name="Rosling A."/>
        </authorList>
    </citation>
    <scope>NUCLEOTIDE SEQUENCE</scope>
    <source>
        <strain evidence="1">IL203A</strain>
    </source>
</reference>
<dbReference type="EMBL" id="CAJVPU010008857">
    <property type="protein sequence ID" value="CAG8588658.1"/>
    <property type="molecule type" value="Genomic_DNA"/>
</dbReference>
<name>A0ACA9MGE8_9GLOM</name>
<organism evidence="1 2">
    <name type="scientific">Dentiscutata heterogama</name>
    <dbReference type="NCBI Taxonomy" id="1316150"/>
    <lineage>
        <taxon>Eukaryota</taxon>
        <taxon>Fungi</taxon>
        <taxon>Fungi incertae sedis</taxon>
        <taxon>Mucoromycota</taxon>
        <taxon>Glomeromycotina</taxon>
        <taxon>Glomeromycetes</taxon>
        <taxon>Diversisporales</taxon>
        <taxon>Gigasporaceae</taxon>
        <taxon>Dentiscutata</taxon>
    </lineage>
</organism>
<feature type="non-terminal residue" evidence="1">
    <location>
        <position position="1"/>
    </location>
</feature>